<keyword evidence="2" id="KW-1185">Reference proteome</keyword>
<dbReference type="Proteomes" id="UP000887565">
    <property type="component" value="Unplaced"/>
</dbReference>
<evidence type="ECO:0000313" key="3">
    <source>
        <dbReference type="WBParaSite" id="nRc.2.0.1.t20023-RA"/>
    </source>
</evidence>
<organism evidence="2 3">
    <name type="scientific">Romanomermis culicivorax</name>
    <name type="common">Nematode worm</name>
    <dbReference type="NCBI Taxonomy" id="13658"/>
    <lineage>
        <taxon>Eukaryota</taxon>
        <taxon>Metazoa</taxon>
        <taxon>Ecdysozoa</taxon>
        <taxon>Nematoda</taxon>
        <taxon>Enoplea</taxon>
        <taxon>Dorylaimia</taxon>
        <taxon>Mermithida</taxon>
        <taxon>Mermithoidea</taxon>
        <taxon>Mermithidae</taxon>
        <taxon>Romanomermis</taxon>
    </lineage>
</organism>
<accession>A0A915J2C0</accession>
<dbReference type="WBParaSite" id="nRc.2.0.1.t20023-RA">
    <property type="protein sequence ID" value="nRc.2.0.1.t20023-RA"/>
    <property type="gene ID" value="nRc.2.0.1.g20023"/>
</dbReference>
<name>A0A915J2C0_ROMCU</name>
<sequence>MATDCQTLCLIFIIIPVSIDLILPQMALALDHYYQHHTLFVYHNYAYGPVTTTAAGETTEKQITLTQPKPETAHESEEAEKPTVVIVEETPPPSQTTAVVEESEESDYIVEIEDEISSISEEELARESRPPQINHPQIQTLMAKSSLMDIEGNMIIVASFGNVCPPPLNKVHQ</sequence>
<feature type="compositionally biased region" description="Basic and acidic residues" evidence="1">
    <location>
        <begin position="71"/>
        <end position="81"/>
    </location>
</feature>
<proteinExistence type="predicted"/>
<feature type="region of interest" description="Disordered" evidence="1">
    <location>
        <begin position="67"/>
        <end position="100"/>
    </location>
</feature>
<evidence type="ECO:0000256" key="1">
    <source>
        <dbReference type="SAM" id="MobiDB-lite"/>
    </source>
</evidence>
<dbReference type="AlphaFoldDB" id="A0A915J2C0"/>
<evidence type="ECO:0000313" key="2">
    <source>
        <dbReference type="Proteomes" id="UP000887565"/>
    </source>
</evidence>
<reference evidence="3" key="1">
    <citation type="submission" date="2022-11" db="UniProtKB">
        <authorList>
            <consortium name="WormBaseParasite"/>
        </authorList>
    </citation>
    <scope>IDENTIFICATION</scope>
</reference>
<protein>
    <submittedName>
        <fullName evidence="3">Uncharacterized protein</fullName>
    </submittedName>
</protein>